<comment type="caution">
    <text evidence="2">The sequence shown here is derived from an EMBL/GenBank/DDBJ whole genome shotgun (WGS) entry which is preliminary data.</text>
</comment>
<dbReference type="AlphaFoldDB" id="A0A5U1T0A2"/>
<sequence>MQFIKNVTIDTVEIFARALLAIYHYYCLSVFLPYSCLTLLTSLFRVAAHHNRPKPRGINGAQCLVYGEKTVASRQLST</sequence>
<keyword evidence="1" id="KW-0812">Transmembrane</keyword>
<gene>
    <name evidence="2" type="ORF">D3457_08175</name>
</gene>
<name>A0A5U1T0A2_SALER</name>
<keyword evidence="1" id="KW-0472">Membrane</keyword>
<accession>A0A5U1T0A2</accession>
<proteinExistence type="predicted"/>
<organism evidence="2">
    <name type="scientific">Salmonella enterica</name>
    <name type="common">Salmonella choleraesuis</name>
    <dbReference type="NCBI Taxonomy" id="28901"/>
    <lineage>
        <taxon>Bacteria</taxon>
        <taxon>Pseudomonadati</taxon>
        <taxon>Pseudomonadota</taxon>
        <taxon>Gammaproteobacteria</taxon>
        <taxon>Enterobacterales</taxon>
        <taxon>Enterobacteriaceae</taxon>
        <taxon>Salmonella</taxon>
    </lineage>
</organism>
<evidence type="ECO:0000313" key="2">
    <source>
        <dbReference type="EMBL" id="EBO8269810.1"/>
    </source>
</evidence>
<dbReference type="EMBL" id="AAGJTM010000003">
    <property type="protein sequence ID" value="EBO8269810.1"/>
    <property type="molecule type" value="Genomic_DNA"/>
</dbReference>
<keyword evidence="1" id="KW-1133">Transmembrane helix</keyword>
<evidence type="ECO:0000256" key="1">
    <source>
        <dbReference type="SAM" id="Phobius"/>
    </source>
</evidence>
<feature type="transmembrane region" description="Helical" evidence="1">
    <location>
        <begin position="23"/>
        <end position="46"/>
    </location>
</feature>
<reference evidence="2" key="1">
    <citation type="submission" date="2018-09" db="EMBL/GenBank/DDBJ databases">
        <authorList>
            <consortium name="PulseNet: The National Subtyping Network for Foodborne Disease Surveillance"/>
            <person name="Tarr C.L."/>
            <person name="Trees E."/>
            <person name="Katz L.S."/>
            <person name="Carleton-Romer H.A."/>
            <person name="Stroika S."/>
            <person name="Kucerova Z."/>
            <person name="Roache K.F."/>
            <person name="Sabol A.L."/>
            <person name="Besser J."/>
            <person name="Gerner-Smidt P."/>
        </authorList>
    </citation>
    <scope>NUCLEOTIDE SEQUENCE</scope>
    <source>
        <strain evidence="2">PNUSAS049689</strain>
    </source>
</reference>
<protein>
    <submittedName>
        <fullName evidence="2">Uncharacterized protein</fullName>
    </submittedName>
</protein>